<reference evidence="2" key="2">
    <citation type="submission" date="2025-08" db="UniProtKB">
        <authorList>
            <consortium name="RefSeq"/>
        </authorList>
    </citation>
    <scope>IDENTIFICATION</scope>
    <source>
        <tissue evidence="2">Leaf</tissue>
    </source>
</reference>
<organism evidence="1 2">
    <name type="scientific">Nicotiana tabacum</name>
    <name type="common">Common tobacco</name>
    <dbReference type="NCBI Taxonomy" id="4097"/>
    <lineage>
        <taxon>Eukaryota</taxon>
        <taxon>Viridiplantae</taxon>
        <taxon>Streptophyta</taxon>
        <taxon>Embryophyta</taxon>
        <taxon>Tracheophyta</taxon>
        <taxon>Spermatophyta</taxon>
        <taxon>Magnoliopsida</taxon>
        <taxon>eudicotyledons</taxon>
        <taxon>Gunneridae</taxon>
        <taxon>Pentapetalae</taxon>
        <taxon>asterids</taxon>
        <taxon>lamiids</taxon>
        <taxon>Solanales</taxon>
        <taxon>Solanaceae</taxon>
        <taxon>Nicotianoideae</taxon>
        <taxon>Nicotianeae</taxon>
        <taxon>Nicotiana</taxon>
    </lineage>
</organism>
<evidence type="ECO:0000313" key="2">
    <source>
        <dbReference type="RefSeq" id="XP_075076733.1"/>
    </source>
</evidence>
<protein>
    <submittedName>
        <fullName evidence="2">Uncharacterized protein LOC142163357</fullName>
    </submittedName>
</protein>
<sequence length="229" mass="25947">MGFKLDHIIYQFKISKEIAYENGSPFIGSKVTKFLEDVKIKRIYHSSANRQAESTNKVIIQNLKKKIETAKGKWPEEQQGVLWAYRTTAKLSTEETPFSLVYGTEDLILVKLWEPTLMFSRSNKEANNEAILVRMDLLYEHGVLACVRVVAQKQRMERYYNRRAKLCYFKVGDLILKKVTQSTREVNARYQEGEASLSRTFIASRGDAVGTGGEGATGVEGHKVASVKG</sequence>
<name>A0AC58RVJ2_TOBAC</name>
<evidence type="ECO:0000313" key="1">
    <source>
        <dbReference type="Proteomes" id="UP000790787"/>
    </source>
</evidence>
<proteinExistence type="predicted"/>
<dbReference type="RefSeq" id="XP_075076733.1">
    <property type="nucleotide sequence ID" value="XM_075220632.1"/>
</dbReference>
<keyword evidence="1" id="KW-1185">Reference proteome</keyword>
<gene>
    <name evidence="2" type="primary">LOC142163357</name>
</gene>
<reference evidence="1" key="1">
    <citation type="journal article" date="2014" name="Nat. Commun.">
        <title>The tobacco genome sequence and its comparison with those of tomato and potato.</title>
        <authorList>
            <person name="Sierro N."/>
            <person name="Battey J.N."/>
            <person name="Ouadi S."/>
            <person name="Bakaher N."/>
            <person name="Bovet L."/>
            <person name="Willig A."/>
            <person name="Goepfert S."/>
            <person name="Peitsch M.C."/>
            <person name="Ivanov N.V."/>
        </authorList>
    </citation>
    <scope>NUCLEOTIDE SEQUENCE [LARGE SCALE GENOMIC DNA]</scope>
</reference>
<dbReference type="Proteomes" id="UP000790787">
    <property type="component" value="Chromosome 8"/>
</dbReference>
<accession>A0AC58RVJ2</accession>